<organism evidence="2 3">
    <name type="scientific">Advenella mimigardefordensis (strain DSM 17166 / LMG 22922 / DPN7)</name>
    <dbReference type="NCBI Taxonomy" id="1247726"/>
    <lineage>
        <taxon>Bacteria</taxon>
        <taxon>Pseudomonadati</taxon>
        <taxon>Pseudomonadota</taxon>
        <taxon>Betaproteobacteria</taxon>
        <taxon>Burkholderiales</taxon>
        <taxon>Alcaligenaceae</taxon>
    </lineage>
</organism>
<proteinExistence type="predicted"/>
<sequence length="155" mass="17527">MRTESLKRWLFYLSYGVFVVLGVINALFFRSVYFFTYSCLVLLPSVFYIYDEYRASRKADALRARIDAQGIDAQVEVLSMEQTASWSDAGIPYYKAILAPGPSGISLSIPEFGWPSDMIYAAEQLKSVPVRYLPDTGDAIIDFDKISQAHIQDIN</sequence>
<gene>
    <name evidence="2" type="ORF">MIM_c33810</name>
</gene>
<dbReference type="RefSeq" id="WP_025374125.1">
    <property type="nucleotide sequence ID" value="NZ_CP003915.1"/>
</dbReference>
<keyword evidence="1" id="KW-1133">Transmembrane helix</keyword>
<evidence type="ECO:0000313" key="2">
    <source>
        <dbReference type="EMBL" id="AHG65442.1"/>
    </source>
</evidence>
<reference evidence="2 3" key="1">
    <citation type="journal article" date="2014" name="Microbiology">
        <title>Unravelling the complete genome sequence of Advenella mimigardefordensis strain DPN7T and novel insights in the catabolism of the xenobiotic polythioester precursor 3,3'-dithiodipropionate.</title>
        <authorList>
            <person name="Wubbeler J.H."/>
            <person name="Hiessl S."/>
            <person name="Schuldes J."/>
            <person name="Thurmer A."/>
            <person name="Daniel R."/>
            <person name="Steinbuchel A."/>
        </authorList>
    </citation>
    <scope>NUCLEOTIDE SEQUENCE [LARGE SCALE GENOMIC DNA]</scope>
    <source>
        <strain evidence="3">DSM 17166 / LMG 22922 / DPN7</strain>
    </source>
</reference>
<keyword evidence="1" id="KW-0812">Transmembrane</keyword>
<dbReference type="EMBL" id="CP003915">
    <property type="protein sequence ID" value="AHG65442.1"/>
    <property type="molecule type" value="Genomic_DNA"/>
</dbReference>
<protein>
    <submittedName>
        <fullName evidence="2">Putative membrane protein</fullName>
    </submittedName>
</protein>
<accession>W0PI26</accession>
<feature type="transmembrane region" description="Helical" evidence="1">
    <location>
        <begin position="9"/>
        <end position="28"/>
    </location>
</feature>
<keyword evidence="3" id="KW-1185">Reference proteome</keyword>
<evidence type="ECO:0000313" key="3">
    <source>
        <dbReference type="Proteomes" id="UP000019095"/>
    </source>
</evidence>
<dbReference type="PATRIC" id="fig|1247726.3.peg.3741"/>
<dbReference type="AlphaFoldDB" id="W0PI26"/>
<dbReference type="Proteomes" id="UP000019095">
    <property type="component" value="Chromosome"/>
</dbReference>
<keyword evidence="1" id="KW-0472">Membrane</keyword>
<feature type="transmembrane region" description="Helical" evidence="1">
    <location>
        <begin position="34"/>
        <end position="50"/>
    </location>
</feature>
<name>W0PI26_ADVMD</name>
<evidence type="ECO:0000256" key="1">
    <source>
        <dbReference type="SAM" id="Phobius"/>
    </source>
</evidence>
<dbReference type="KEGG" id="amim:MIM_c33810"/>
<dbReference type="HOGENOM" id="CLU_1691776_0_0_4"/>